<evidence type="ECO:0008006" key="3">
    <source>
        <dbReference type="Google" id="ProtNLM"/>
    </source>
</evidence>
<evidence type="ECO:0000256" key="1">
    <source>
        <dbReference type="SAM" id="MobiDB-lite"/>
    </source>
</evidence>
<gene>
    <name evidence="2" type="ORF">METZ01_LOCUS74776</name>
</gene>
<dbReference type="AlphaFoldDB" id="A0A381U104"/>
<feature type="region of interest" description="Disordered" evidence="1">
    <location>
        <begin position="41"/>
        <end position="60"/>
    </location>
</feature>
<evidence type="ECO:0000313" key="2">
    <source>
        <dbReference type="EMBL" id="SVA21922.1"/>
    </source>
</evidence>
<feature type="non-terminal residue" evidence="2">
    <location>
        <position position="1"/>
    </location>
</feature>
<name>A0A381U104_9ZZZZ</name>
<organism evidence="2">
    <name type="scientific">marine metagenome</name>
    <dbReference type="NCBI Taxonomy" id="408172"/>
    <lineage>
        <taxon>unclassified sequences</taxon>
        <taxon>metagenomes</taxon>
        <taxon>ecological metagenomes</taxon>
    </lineage>
</organism>
<reference evidence="2" key="1">
    <citation type="submission" date="2018-05" db="EMBL/GenBank/DDBJ databases">
        <authorList>
            <person name="Lanie J.A."/>
            <person name="Ng W.-L."/>
            <person name="Kazmierczak K.M."/>
            <person name="Andrzejewski T.M."/>
            <person name="Davidsen T.M."/>
            <person name="Wayne K.J."/>
            <person name="Tettelin H."/>
            <person name="Glass J.I."/>
            <person name="Rusch D."/>
            <person name="Podicherti R."/>
            <person name="Tsui H.-C.T."/>
            <person name="Winkler M.E."/>
        </authorList>
    </citation>
    <scope>NUCLEOTIDE SEQUENCE</scope>
</reference>
<accession>A0A381U104</accession>
<dbReference type="EMBL" id="UINC01005531">
    <property type="protein sequence ID" value="SVA21922.1"/>
    <property type="molecule type" value="Genomic_DNA"/>
</dbReference>
<sequence length="60" mass="6867">VGNGMYHARITLEMHGEWALKLEFTKPERDLVVSKLVFSKASVSPSDGHDHKHEHKKNKD</sequence>
<protein>
    <recommendedName>
        <fullName evidence="3">YtkA-like domain-containing protein</fullName>
    </recommendedName>
</protein>
<proteinExistence type="predicted"/>